<comment type="caution">
    <text evidence="1">The sequence shown here is derived from an EMBL/GenBank/DDBJ whole genome shotgun (WGS) entry which is preliminary data.</text>
</comment>
<protein>
    <submittedName>
        <fullName evidence="1">Uncharacterized protein</fullName>
    </submittedName>
</protein>
<reference evidence="1" key="1">
    <citation type="submission" date="2019-08" db="EMBL/GenBank/DDBJ databases">
        <title>The genome of the North American firefly Photinus pyralis.</title>
        <authorList>
            <consortium name="Photinus pyralis genome working group"/>
            <person name="Fallon T.R."/>
            <person name="Sander Lower S.E."/>
            <person name="Weng J.-K."/>
        </authorList>
    </citation>
    <scope>NUCLEOTIDE SEQUENCE</scope>
    <source>
        <strain evidence="1">TRF0915ILg1</strain>
        <tissue evidence="1">Whole body</tissue>
    </source>
</reference>
<proteinExistence type="predicted"/>
<dbReference type="AlphaFoldDB" id="A0A8K0CMY3"/>
<dbReference type="EMBL" id="VTPC01067223">
    <property type="protein sequence ID" value="KAF2889399.1"/>
    <property type="molecule type" value="Genomic_DNA"/>
</dbReference>
<evidence type="ECO:0000313" key="2">
    <source>
        <dbReference type="Proteomes" id="UP000801492"/>
    </source>
</evidence>
<evidence type="ECO:0000313" key="1">
    <source>
        <dbReference type="EMBL" id="KAF2889399.1"/>
    </source>
</evidence>
<name>A0A8K0CMY3_IGNLU</name>
<organism evidence="1 2">
    <name type="scientific">Ignelater luminosus</name>
    <name type="common">Cucubano</name>
    <name type="synonym">Pyrophorus luminosus</name>
    <dbReference type="NCBI Taxonomy" id="2038154"/>
    <lineage>
        <taxon>Eukaryota</taxon>
        <taxon>Metazoa</taxon>
        <taxon>Ecdysozoa</taxon>
        <taxon>Arthropoda</taxon>
        <taxon>Hexapoda</taxon>
        <taxon>Insecta</taxon>
        <taxon>Pterygota</taxon>
        <taxon>Neoptera</taxon>
        <taxon>Endopterygota</taxon>
        <taxon>Coleoptera</taxon>
        <taxon>Polyphaga</taxon>
        <taxon>Elateriformia</taxon>
        <taxon>Elateroidea</taxon>
        <taxon>Elateridae</taxon>
        <taxon>Agrypninae</taxon>
        <taxon>Pyrophorini</taxon>
        <taxon>Ignelater</taxon>
    </lineage>
</organism>
<gene>
    <name evidence="1" type="ORF">ILUMI_16774</name>
</gene>
<keyword evidence="2" id="KW-1185">Reference proteome</keyword>
<dbReference type="Gene3D" id="3.30.70.1820">
    <property type="entry name" value="L1 transposable element, RRM domain"/>
    <property type="match status" value="1"/>
</dbReference>
<dbReference type="OrthoDB" id="6381026at2759"/>
<sequence>MISIPSSLKNNLVVARGRKRKPECSCLRNPRKRERNKKDPKERIKEVINETGTEIDVKLEIQQAYRIGKKVTRLTSDRPILIKFTSTQKRMEIIRKEKTEWNENMDCKRLPKACTRGKETKTAREEGHKAKLSMTN</sequence>
<accession>A0A8K0CMY3</accession>
<dbReference type="Proteomes" id="UP000801492">
    <property type="component" value="Unassembled WGS sequence"/>
</dbReference>